<proteinExistence type="predicted"/>
<evidence type="ECO:0000313" key="3">
    <source>
        <dbReference type="EMBL" id="QTE52393.1"/>
    </source>
</evidence>
<sequence length="90" mass="10093">MKKYIILILMLMLILKLDAIACEACKKQQPGGFGGTTHGAGPDSNWDYVIVFVMVVITLYVLVATIKCFIKPGEKNEEHIKRMILNDLKP</sequence>
<keyword evidence="1" id="KW-0812">Transmembrane</keyword>
<evidence type="ECO:0000313" key="4">
    <source>
        <dbReference type="Proteomes" id="UP000250557"/>
    </source>
</evidence>
<reference evidence="3 5" key="2">
    <citation type="submission" date="2021-03" db="EMBL/GenBank/DDBJ databases">
        <title>Mucilaginibacter strains isolated from gold and copper mining confer multi heavy-metal resistance.</title>
        <authorList>
            <person name="Li Y."/>
        </authorList>
    </citation>
    <scope>NUCLEOTIDE SEQUENCE [LARGE SCALE GENOMIC DNA]</scope>
    <source>
        <strain evidence="3 5">P2-4</strain>
    </source>
</reference>
<reference evidence="2 4" key="1">
    <citation type="submission" date="2019-08" db="EMBL/GenBank/DDBJ databases">
        <title>Comparative genome analysis confer to the adaptation heavy metal polluted environment.</title>
        <authorList>
            <person name="Li Y."/>
        </authorList>
    </citation>
    <scope>NUCLEOTIDE SEQUENCE [LARGE SCALE GENOMIC DNA]</scope>
    <source>
        <strain evidence="2 4">P2</strain>
    </source>
</reference>
<gene>
    <name evidence="2" type="ORF">DIU31_016770</name>
    <name evidence="3" type="ORF">J3L21_10720</name>
</gene>
<name>A0AAE6JGM2_9SPHI</name>
<keyword evidence="5" id="KW-1185">Reference proteome</keyword>
<accession>A0AAE6JGM2</accession>
<keyword evidence="1" id="KW-0472">Membrane</keyword>
<dbReference type="Proteomes" id="UP000250557">
    <property type="component" value="Chromosome"/>
</dbReference>
<dbReference type="EMBL" id="CP043451">
    <property type="protein sequence ID" value="QEM05086.1"/>
    <property type="molecule type" value="Genomic_DNA"/>
</dbReference>
<dbReference type="RefSeq" id="WP_112658408.1">
    <property type="nucleotide sequence ID" value="NZ_CP043451.1"/>
</dbReference>
<dbReference type="Proteomes" id="UP000663940">
    <property type="component" value="Chromosome"/>
</dbReference>
<dbReference type="AlphaFoldDB" id="A0AAE6JGM2"/>
<dbReference type="EMBL" id="CP071880">
    <property type="protein sequence ID" value="QTE52393.1"/>
    <property type="molecule type" value="Genomic_DNA"/>
</dbReference>
<evidence type="ECO:0000313" key="2">
    <source>
        <dbReference type="EMBL" id="QEM05086.1"/>
    </source>
</evidence>
<keyword evidence="1" id="KW-1133">Transmembrane helix</keyword>
<feature type="transmembrane region" description="Helical" evidence="1">
    <location>
        <begin position="48"/>
        <end position="70"/>
    </location>
</feature>
<evidence type="ECO:0000256" key="1">
    <source>
        <dbReference type="SAM" id="Phobius"/>
    </source>
</evidence>
<evidence type="ECO:0000313" key="5">
    <source>
        <dbReference type="Proteomes" id="UP000663940"/>
    </source>
</evidence>
<protein>
    <submittedName>
        <fullName evidence="2">Uncharacterized protein</fullName>
    </submittedName>
</protein>
<organism evidence="2 4">
    <name type="scientific">Mucilaginibacter rubeus</name>
    <dbReference type="NCBI Taxonomy" id="2027860"/>
    <lineage>
        <taxon>Bacteria</taxon>
        <taxon>Pseudomonadati</taxon>
        <taxon>Bacteroidota</taxon>
        <taxon>Sphingobacteriia</taxon>
        <taxon>Sphingobacteriales</taxon>
        <taxon>Sphingobacteriaceae</taxon>
        <taxon>Mucilaginibacter</taxon>
    </lineage>
</organism>